<dbReference type="SUPFAM" id="SSF55144">
    <property type="entry name" value="LigT-like"/>
    <property type="match status" value="1"/>
</dbReference>
<dbReference type="RefSeq" id="WP_369724045.1">
    <property type="nucleotide sequence ID" value="NZ_CP165734.1"/>
</dbReference>
<name>A0AB39XN94_9BRAD</name>
<proteinExistence type="predicted"/>
<accession>A0AB39XN94</accession>
<dbReference type="Gene3D" id="3.90.1140.10">
    <property type="entry name" value="Cyclic phosphodiesterase"/>
    <property type="match status" value="1"/>
</dbReference>
<dbReference type="EMBL" id="CP165734">
    <property type="protein sequence ID" value="XDV59328.1"/>
    <property type="molecule type" value="Genomic_DNA"/>
</dbReference>
<dbReference type="InterPro" id="IPR009097">
    <property type="entry name" value="Cyclic_Pdiesterase"/>
</dbReference>
<dbReference type="Pfam" id="PF13563">
    <property type="entry name" value="2_5_RNA_ligase2"/>
    <property type="match status" value="1"/>
</dbReference>
<organism evidence="1">
    <name type="scientific">Bradyrhizobium sp. LLZ17</name>
    <dbReference type="NCBI Taxonomy" id="3239388"/>
    <lineage>
        <taxon>Bacteria</taxon>
        <taxon>Pseudomonadati</taxon>
        <taxon>Pseudomonadota</taxon>
        <taxon>Alphaproteobacteria</taxon>
        <taxon>Hyphomicrobiales</taxon>
        <taxon>Nitrobacteraceae</taxon>
        <taxon>Bradyrhizobium</taxon>
    </lineage>
</organism>
<protein>
    <submittedName>
        <fullName evidence="1">2'-5' RNA ligase family protein</fullName>
    </submittedName>
</protein>
<evidence type="ECO:0000313" key="1">
    <source>
        <dbReference type="EMBL" id="XDV59328.1"/>
    </source>
</evidence>
<dbReference type="GO" id="GO:0016874">
    <property type="term" value="F:ligase activity"/>
    <property type="evidence" value="ECO:0007669"/>
    <property type="project" value="UniProtKB-KW"/>
</dbReference>
<sequence>MALAINLRADHVSAHQIEQLWDQVAEFEDEPSMRSLGYRPHLTFAIYDSPDIEAKTAWGAMQSASSNGVQMPIAFKRIRWFAGPPLVLWAEPEANETLGRWHASISAAIDPAYCRPHYRPGAWVPHCTLGTGIAEPKTKDAIAFAQSFDRRIEVTFDVVDCVLFPPVRVVAQRELPKRVP</sequence>
<keyword evidence="1" id="KW-0436">Ligase</keyword>
<dbReference type="AlphaFoldDB" id="A0AB39XN94"/>
<reference evidence="1" key="1">
    <citation type="submission" date="2024-08" db="EMBL/GenBank/DDBJ databases">
        <authorList>
            <person name="Chaddad Z."/>
            <person name="Lamrabet M."/>
            <person name="Bouhnik O."/>
            <person name="Alami S."/>
            <person name="Wipf D."/>
            <person name="Courty P.E."/>
            <person name="Missbah El Idrissi M."/>
        </authorList>
    </citation>
    <scope>NUCLEOTIDE SEQUENCE</scope>
    <source>
        <strain evidence="1">LLZ17</strain>
    </source>
</reference>
<gene>
    <name evidence="1" type="ORF">AB8Z38_07965</name>
</gene>